<feature type="compositionally biased region" description="Low complexity" evidence="1">
    <location>
        <begin position="362"/>
        <end position="390"/>
    </location>
</feature>
<evidence type="ECO:0000313" key="3">
    <source>
        <dbReference type="EMBL" id="KAK2586200.1"/>
    </source>
</evidence>
<feature type="region of interest" description="Disordered" evidence="1">
    <location>
        <begin position="450"/>
        <end position="533"/>
    </location>
</feature>
<dbReference type="EMBL" id="JAIFRP010000014">
    <property type="protein sequence ID" value="KAK2586200.1"/>
    <property type="molecule type" value="Genomic_DNA"/>
</dbReference>
<reference evidence="3" key="1">
    <citation type="submission" date="2021-08" db="EMBL/GenBank/DDBJ databases">
        <authorList>
            <person name="Misof B."/>
            <person name="Oliver O."/>
            <person name="Podsiadlowski L."/>
            <person name="Donath A."/>
            <person name="Peters R."/>
            <person name="Mayer C."/>
            <person name="Rust J."/>
            <person name="Gunkel S."/>
            <person name="Lesny P."/>
            <person name="Martin S."/>
            <person name="Oeyen J.P."/>
            <person name="Petersen M."/>
            <person name="Panagiotis P."/>
            <person name="Wilbrandt J."/>
            <person name="Tanja T."/>
        </authorList>
    </citation>
    <scope>NUCLEOTIDE SEQUENCE</scope>
    <source>
        <strain evidence="3">GBR_01_08_01A</strain>
        <tissue evidence="3">Thorax + abdomen</tissue>
    </source>
</reference>
<feature type="compositionally biased region" description="Low complexity" evidence="1">
    <location>
        <begin position="459"/>
        <end position="470"/>
    </location>
</feature>
<feature type="compositionally biased region" description="Basic residues" evidence="1">
    <location>
        <begin position="499"/>
        <end position="512"/>
    </location>
</feature>
<feature type="region of interest" description="Disordered" evidence="1">
    <location>
        <begin position="285"/>
        <end position="339"/>
    </location>
</feature>
<evidence type="ECO:0000256" key="1">
    <source>
        <dbReference type="SAM" id="MobiDB-lite"/>
    </source>
</evidence>
<feature type="compositionally biased region" description="Polar residues" evidence="1">
    <location>
        <begin position="1052"/>
        <end position="1069"/>
    </location>
</feature>
<feature type="region of interest" description="Disordered" evidence="1">
    <location>
        <begin position="361"/>
        <end position="390"/>
    </location>
</feature>
<feature type="region of interest" description="Disordered" evidence="1">
    <location>
        <begin position="24"/>
        <end position="53"/>
    </location>
</feature>
<feature type="compositionally biased region" description="Low complexity" evidence="1">
    <location>
        <begin position="312"/>
        <end position="323"/>
    </location>
</feature>
<feature type="compositionally biased region" description="Pro residues" evidence="1">
    <location>
        <begin position="204"/>
        <end position="220"/>
    </location>
</feature>
<protein>
    <submittedName>
        <fullName evidence="3">Uncharacterized protein</fullName>
    </submittedName>
</protein>
<evidence type="ECO:0000256" key="2">
    <source>
        <dbReference type="SAM" id="SignalP"/>
    </source>
</evidence>
<dbReference type="Proteomes" id="UP001258017">
    <property type="component" value="Unassembled WGS sequence"/>
</dbReference>
<feature type="compositionally biased region" description="Polar residues" evidence="1">
    <location>
        <begin position="192"/>
        <end position="201"/>
    </location>
</feature>
<feature type="region of interest" description="Disordered" evidence="1">
    <location>
        <begin position="813"/>
        <end position="842"/>
    </location>
</feature>
<feature type="compositionally biased region" description="Basic and acidic residues" evidence="1">
    <location>
        <begin position="33"/>
        <end position="46"/>
    </location>
</feature>
<proteinExistence type="predicted"/>
<feature type="chain" id="PRO_5042150647" evidence="2">
    <location>
        <begin position="18"/>
        <end position="1069"/>
    </location>
</feature>
<keyword evidence="4" id="KW-1185">Reference proteome</keyword>
<name>A0AAD9RUJ8_9HYME</name>
<comment type="caution">
    <text evidence="3">The sequence shown here is derived from an EMBL/GenBank/DDBJ whole genome shotgun (WGS) entry which is preliminary data.</text>
</comment>
<feature type="region of interest" description="Disordered" evidence="1">
    <location>
        <begin position="1005"/>
        <end position="1069"/>
    </location>
</feature>
<feature type="compositionally biased region" description="Low complexity" evidence="1">
    <location>
        <begin position="813"/>
        <end position="840"/>
    </location>
</feature>
<reference evidence="3" key="2">
    <citation type="journal article" date="2023" name="Commun. Biol.">
        <title>Intrasexual cuticular hydrocarbon dimorphism in a wasp sheds light on hydrocarbon biosynthesis genes in Hymenoptera.</title>
        <authorList>
            <person name="Moris V.C."/>
            <person name="Podsiadlowski L."/>
            <person name="Martin S."/>
            <person name="Oeyen J.P."/>
            <person name="Donath A."/>
            <person name="Petersen M."/>
            <person name="Wilbrandt J."/>
            <person name="Misof B."/>
            <person name="Liedtke D."/>
            <person name="Thamm M."/>
            <person name="Scheiner R."/>
            <person name="Schmitt T."/>
            <person name="Niehuis O."/>
        </authorList>
    </citation>
    <scope>NUCLEOTIDE SEQUENCE</scope>
    <source>
        <strain evidence="3">GBR_01_08_01A</strain>
    </source>
</reference>
<accession>A0AAD9RUJ8</accession>
<evidence type="ECO:0000313" key="4">
    <source>
        <dbReference type="Proteomes" id="UP001258017"/>
    </source>
</evidence>
<sequence length="1069" mass="112761">MTIALVCALLIGQHVGAVVNKAVSQASPSENTNEEKKNDVKADERISNSYGPPADSYGLPISSLGGGFNGPAPVYGPPLNIKPHYGPPKQTFGPLKLHFAPLKQHFGPPLLSFPSFRPPKPQYGPPLKLNTPPLNGFPPASSLQNHLGPVKPGHGPPIPVSIESYRPRPEPLPLPLKPEYGPPSLPPLPQLSNHYELNSGNIHGPPPPPPAGVPAPPTPPDIMYDGWQPIAGLANQKHQGPPPKNYPSSSNGHHHKYVEGTTNANVLSDSYGVPINSPEAHNLQNSVRESSGDKNGLPPPPLPVYDGEHSSNTHASSSSSSSQSDHHHHAHQQSNLQYNIGNSDSLSIVKTVGFELLPNHGSSTSDLQSLSLSHGSNSGGSSYEHSSASLNIDGGSNSALPVIPLQELDESHGISLGNGESHGIHNDITFQQLPDLSSVHFGKVNGISGGPLLPPPTDSYAAPPLSSYSPDGPYPAAQSGRTGPSFPPFGPFGSAFQKHASHHHRFHGHFRLHGPPSSPPASLIPPRNREPIKFREPIPTGLITNLHRYVPSLPPIDFTKPLKSSAPHLSFGPQLPTLNAPLSFHQSSESDHSLSNSFSSSSASFGKLNSHSLNSPLAAPHVQYGTPLSFTDFNTPAPVPTYGAPNFGPASTFGFTSNGFGTNLYDGIGNGLTSVYGTPVVNPSLTNSNLGCGYHQFNGGTHFEFDKGTNHLLLPTALPSLSGGTTGGEENSLLKTPPVELPPLSNSLSSYSAPPVNGLELENYEQQKAGLKDSYGNPVGITYETSDQKISQDIGSNDHVHSSASDVTNVVSLSSSSSSSTSSASSSSSRSQSSYSSGVSLHQHGGTAEALTASLTAQGYGQAKSLHANEVDASQYLKTDEGSQALALAQGLTAEGPNGFQIQGSKGTYTLQIQPADGGFGTENSDGSIRHDQVLSNGLLEDILAAIEQPDQGRVELQGPPQAQPLEEVHSNQFSGANSLAHPNGHYIRIESKQGEDIEHLIRQATDRSGQSSNTNEGHSSKNEGVALFFNNKYEDTRKETRSVNKAEKQAELSTPSENQKSNSKTKSS</sequence>
<feature type="compositionally biased region" description="Basic and acidic residues" evidence="1">
    <location>
        <begin position="1033"/>
        <end position="1051"/>
    </location>
</feature>
<keyword evidence="2" id="KW-0732">Signal</keyword>
<feature type="region of interest" description="Disordered" evidence="1">
    <location>
        <begin position="112"/>
        <end position="257"/>
    </location>
</feature>
<dbReference type="AlphaFoldDB" id="A0AAD9RUJ8"/>
<feature type="compositionally biased region" description="Polar residues" evidence="1">
    <location>
        <begin position="1007"/>
        <end position="1018"/>
    </location>
</feature>
<feature type="signal peptide" evidence="2">
    <location>
        <begin position="1"/>
        <end position="17"/>
    </location>
</feature>
<organism evidence="3 4">
    <name type="scientific">Odynerus spinipes</name>
    <dbReference type="NCBI Taxonomy" id="1348599"/>
    <lineage>
        <taxon>Eukaryota</taxon>
        <taxon>Metazoa</taxon>
        <taxon>Ecdysozoa</taxon>
        <taxon>Arthropoda</taxon>
        <taxon>Hexapoda</taxon>
        <taxon>Insecta</taxon>
        <taxon>Pterygota</taxon>
        <taxon>Neoptera</taxon>
        <taxon>Endopterygota</taxon>
        <taxon>Hymenoptera</taxon>
        <taxon>Apocrita</taxon>
        <taxon>Aculeata</taxon>
        <taxon>Vespoidea</taxon>
        <taxon>Vespidae</taxon>
        <taxon>Eumeninae</taxon>
        <taxon>Odynerus</taxon>
    </lineage>
</organism>
<feature type="compositionally biased region" description="Pro residues" evidence="1">
    <location>
        <begin position="170"/>
        <end position="189"/>
    </location>
</feature>
<gene>
    <name evidence="3" type="ORF">KPH14_001464</name>
</gene>